<reference evidence="1 2" key="1">
    <citation type="journal article" date="2022" name="Hortic Res">
        <title>A haplotype resolved chromosomal level avocado genome allows analysis of novel avocado genes.</title>
        <authorList>
            <person name="Nath O."/>
            <person name="Fletcher S.J."/>
            <person name="Hayward A."/>
            <person name="Shaw L.M."/>
            <person name="Masouleh A.K."/>
            <person name="Furtado A."/>
            <person name="Henry R.J."/>
            <person name="Mitter N."/>
        </authorList>
    </citation>
    <scope>NUCLEOTIDE SEQUENCE [LARGE SCALE GENOMIC DNA]</scope>
    <source>
        <strain evidence="2">cv. Hass</strain>
    </source>
</reference>
<evidence type="ECO:0000313" key="2">
    <source>
        <dbReference type="Proteomes" id="UP001234297"/>
    </source>
</evidence>
<accession>A0ACC2LBE2</accession>
<comment type="caution">
    <text evidence="1">The sequence shown here is derived from an EMBL/GenBank/DDBJ whole genome shotgun (WGS) entry which is preliminary data.</text>
</comment>
<name>A0ACC2LBE2_PERAE</name>
<protein>
    <submittedName>
        <fullName evidence="1">Uncharacterized protein</fullName>
    </submittedName>
</protein>
<organism evidence="1 2">
    <name type="scientific">Persea americana</name>
    <name type="common">Avocado</name>
    <dbReference type="NCBI Taxonomy" id="3435"/>
    <lineage>
        <taxon>Eukaryota</taxon>
        <taxon>Viridiplantae</taxon>
        <taxon>Streptophyta</taxon>
        <taxon>Embryophyta</taxon>
        <taxon>Tracheophyta</taxon>
        <taxon>Spermatophyta</taxon>
        <taxon>Magnoliopsida</taxon>
        <taxon>Magnoliidae</taxon>
        <taxon>Laurales</taxon>
        <taxon>Lauraceae</taxon>
        <taxon>Persea</taxon>
    </lineage>
</organism>
<dbReference type="Proteomes" id="UP001234297">
    <property type="component" value="Chromosome 7"/>
</dbReference>
<proteinExistence type="predicted"/>
<gene>
    <name evidence="1" type="ORF">MRB53_024088</name>
</gene>
<sequence length="1204" mass="134580">MMVSSKSGTGIRSLRSVLANIVRFANKESGAQASSENFVAMLAIKEASESSISAWILQTLHQVHVNVNASPLRVSLDARFKLLRQIKGFGIAIEVKLFAGKFGREGSASFSKFAACCVADEFSDGEMVECLRERKPNKNGFDFLYLMEERGLYADCNTYFWLLEGCLKYGSLADAKRVHGRILKSGFGGDSGLAKRLVDAYIGFGNLDDAVRVVDEMSQRNVTSWNCIIAAFLAKKMNHRVLGFFRRMLECTQLDGHAFACALRACDGSNASFSCMEQIHAQIFRRGFFTEPIIGNPLIYLYSKYGDVDSAALVFGELCSRDSVSWVAMISGLSQNSHGEKALLLYCKMQRLGIIPTPYVFSSVLSACTKTELFKNGKQLHAQVFKWGFQSETFVGNGLVTLYSRCGNLGLAEKVLAEMHRHDKVTYNSLISGHAQCGNSHTAFHFYRKMQLAGLIPDAVTIASLFSACASAGDLDKGRQLHSHVTKAGHSSDIIIEGSLLDLYVKCADIETAHEFFNTTNRENVVLWNVMLVAYGQMGNLRESFELFSQMQVAGMRPNQYTYPSVLRTCTSLGALDLGEQIHSQIVKTSFEQNIYVCSVLIDMYAKCGRLSVAREILERLTEEDVVSWTAMIAGYAQHEFFVEALRLFEEMQSIGIRPDNIGFSSALSACAGIQALEQGLQIHAQAVVAGYSMDLSIGNSLVSLYARCGRIKEAYSAFEMIEAKDEVSWNGLISGFAQSGHCEEALQVFAEMNRECVRANLFTFGSAISASANIAEIKQGKQIHGRMIKTSYDSEIEASNVLITLYSKCGNIDDAKREFYEMPERNEVSWNAMITGYSQHGFGIEALKLFEQMKQQGCKPNHVTFVGVLSACSHVGLVNEGLNYFKSMSEEHSVLPRPEHYVCVVDILGRAGLLDHARKFIEAMPIKPDAMVWRTLLSACTIHKNMMIGEFAAQHLLELEPFDSATYVLLSNIYAVARKWDLRDKVRQMMKERGVKKEPGRSWIEIKNSVHAFFVGDRLHPLADKIYEFLEDLNKRAAEIGYVQDRYSLLHDIEQEQKDPTVFIHSEKLAVSFSLISLSPEIPIRVIKNLRVCNDCHNWMKFISRITRRSVVVRDAHRFHHFEGGVCSCGDYCLTRDILEAVVDKWDRHVHVIDKITPPNWKTVDLAKRFCDGTAPRIINGSLRTFVKNCSETEVAQPSEGKS</sequence>
<keyword evidence="2" id="KW-1185">Reference proteome</keyword>
<dbReference type="EMBL" id="CM056815">
    <property type="protein sequence ID" value="KAJ8630765.1"/>
    <property type="molecule type" value="Genomic_DNA"/>
</dbReference>
<evidence type="ECO:0000313" key="1">
    <source>
        <dbReference type="EMBL" id="KAJ8630765.1"/>
    </source>
</evidence>